<gene>
    <name evidence="3" type="ORF">A6A04_20525</name>
</gene>
<dbReference type="Proteomes" id="UP000078428">
    <property type="component" value="Unassembled WGS sequence"/>
</dbReference>
<feature type="region of interest" description="Disordered" evidence="2">
    <location>
        <begin position="1"/>
        <end position="29"/>
    </location>
</feature>
<comment type="caution">
    <text evidence="3">The sequence shown here is derived from an EMBL/GenBank/DDBJ whole genome shotgun (WGS) entry which is preliminary data.</text>
</comment>
<sequence>MGADALGIAGAPRPEPLPTPSPPHVIGDDMALTPAEKQRRYRQRHKDRPTQAQKIAMLEARIAELEAQLRTATGADAGQDHSPQTIDESVIAEWERALGKGRSR</sequence>
<proteinExistence type="predicted"/>
<keyword evidence="4" id="KW-1185">Reference proteome</keyword>
<organism evidence="3 4">
    <name type="scientific">Paramagnetospirillum marisnigri</name>
    <dbReference type="NCBI Taxonomy" id="1285242"/>
    <lineage>
        <taxon>Bacteria</taxon>
        <taxon>Pseudomonadati</taxon>
        <taxon>Pseudomonadota</taxon>
        <taxon>Alphaproteobacteria</taxon>
        <taxon>Rhodospirillales</taxon>
        <taxon>Magnetospirillaceae</taxon>
        <taxon>Paramagnetospirillum</taxon>
    </lineage>
</organism>
<accession>A0A178MDQ5</accession>
<evidence type="ECO:0000313" key="3">
    <source>
        <dbReference type="EMBL" id="OAN46950.1"/>
    </source>
</evidence>
<feature type="compositionally biased region" description="Pro residues" evidence="2">
    <location>
        <begin position="13"/>
        <end position="23"/>
    </location>
</feature>
<dbReference type="AlphaFoldDB" id="A0A178MDQ5"/>
<evidence type="ECO:0000256" key="1">
    <source>
        <dbReference type="SAM" id="Coils"/>
    </source>
</evidence>
<evidence type="ECO:0000313" key="4">
    <source>
        <dbReference type="Proteomes" id="UP000078428"/>
    </source>
</evidence>
<keyword evidence="1" id="KW-0175">Coiled coil</keyword>
<dbReference type="EMBL" id="LWQT01000086">
    <property type="protein sequence ID" value="OAN46950.1"/>
    <property type="molecule type" value="Genomic_DNA"/>
</dbReference>
<dbReference type="STRING" id="1285242.A6A04_20525"/>
<evidence type="ECO:0000256" key="2">
    <source>
        <dbReference type="SAM" id="MobiDB-lite"/>
    </source>
</evidence>
<name>A0A178MDQ5_9PROT</name>
<protein>
    <submittedName>
        <fullName evidence="3">Uncharacterized protein</fullName>
    </submittedName>
</protein>
<feature type="coiled-coil region" evidence="1">
    <location>
        <begin position="48"/>
        <end position="75"/>
    </location>
</feature>
<reference evidence="3 4" key="1">
    <citation type="submission" date="2016-04" db="EMBL/GenBank/DDBJ databases">
        <title>Draft genome sequence of freshwater magnetotactic bacteria Magnetospirillum marisnigri SP-1 and Magnetospirillum moscoviense BB-1.</title>
        <authorList>
            <person name="Koziaeva V."/>
            <person name="Dziuba M.V."/>
            <person name="Ivanov T.M."/>
            <person name="Kuznetsov B."/>
            <person name="Grouzdev D.S."/>
        </authorList>
    </citation>
    <scope>NUCLEOTIDE SEQUENCE [LARGE SCALE GENOMIC DNA]</scope>
    <source>
        <strain evidence="3 4">SP-1</strain>
    </source>
</reference>